<name>A0A5C7AUH8_9BACT</name>
<evidence type="ECO:0000259" key="4">
    <source>
        <dbReference type="PROSITE" id="PS50110"/>
    </source>
</evidence>
<dbReference type="SUPFAM" id="SSF47226">
    <property type="entry name" value="Histidine-containing phosphotransfer domain, HPT domain"/>
    <property type="match status" value="1"/>
</dbReference>
<dbReference type="PANTHER" id="PTHR43719:SF28">
    <property type="entry name" value="PEROXIDE STRESS-ACTIVATED HISTIDINE KINASE MAK1-RELATED"/>
    <property type="match status" value="1"/>
</dbReference>
<evidence type="ECO:0000256" key="2">
    <source>
        <dbReference type="PROSITE-ProRule" id="PRU00110"/>
    </source>
</evidence>
<dbReference type="Proteomes" id="UP000321935">
    <property type="component" value="Unassembled WGS sequence"/>
</dbReference>
<evidence type="ECO:0000256" key="3">
    <source>
        <dbReference type="PROSITE-ProRule" id="PRU00169"/>
    </source>
</evidence>
<feature type="modified residue" description="4-aspartylphosphate" evidence="3">
    <location>
        <position position="53"/>
    </location>
</feature>
<dbReference type="CDD" id="cd17546">
    <property type="entry name" value="REC_hyHK_CKI1_RcsC-like"/>
    <property type="match status" value="1"/>
</dbReference>
<evidence type="ECO:0000259" key="5">
    <source>
        <dbReference type="PROSITE" id="PS50894"/>
    </source>
</evidence>
<dbReference type="Gene3D" id="3.40.50.2300">
    <property type="match status" value="1"/>
</dbReference>
<dbReference type="SUPFAM" id="SSF52172">
    <property type="entry name" value="CheY-like"/>
    <property type="match status" value="1"/>
</dbReference>
<dbReference type="GO" id="GO:0004672">
    <property type="term" value="F:protein kinase activity"/>
    <property type="evidence" value="ECO:0007669"/>
    <property type="project" value="UniProtKB-ARBA"/>
</dbReference>
<dbReference type="AlphaFoldDB" id="A0A5C7AUH8"/>
<dbReference type="Gene3D" id="1.20.120.160">
    <property type="entry name" value="HPT domain"/>
    <property type="match status" value="1"/>
</dbReference>
<proteinExistence type="predicted"/>
<dbReference type="InterPro" id="IPR008207">
    <property type="entry name" value="Sig_transdc_His_kin_Hpt_dom"/>
</dbReference>
<dbReference type="SMART" id="SM00448">
    <property type="entry name" value="REC"/>
    <property type="match status" value="1"/>
</dbReference>
<comment type="caution">
    <text evidence="6">The sequence shown here is derived from an EMBL/GenBank/DDBJ whole genome shotgun (WGS) entry which is preliminary data.</text>
</comment>
<protein>
    <submittedName>
        <fullName evidence="6">Response regulator</fullName>
    </submittedName>
</protein>
<dbReference type="PROSITE" id="PS50894">
    <property type="entry name" value="HPT"/>
    <property type="match status" value="1"/>
</dbReference>
<dbReference type="InterPro" id="IPR050956">
    <property type="entry name" value="2C_system_His_kinase"/>
</dbReference>
<feature type="modified residue" description="Phosphohistidine" evidence="2">
    <location>
        <position position="187"/>
    </location>
</feature>
<dbReference type="InterPro" id="IPR036641">
    <property type="entry name" value="HPT_dom_sf"/>
</dbReference>
<dbReference type="InterPro" id="IPR001789">
    <property type="entry name" value="Sig_transdc_resp-reg_receiver"/>
</dbReference>
<evidence type="ECO:0000313" key="7">
    <source>
        <dbReference type="Proteomes" id="UP000321935"/>
    </source>
</evidence>
<sequence length="246" mass="27846">MKSKKVLIVENNDLTRALFENLIGQLFSFESVKNGVEAVDRASKEKFDLILMDIQMPDMDGIATAKILWKQSAYHSRIIALSTYSAESVKSCFLEMGFEDFIAKPIRPKEFLEVISAKLTSKTGGTQDLDGNLTLDKEVYQQLQKYNSIATIKSLYADLLQEFDQLMEQIDTAFKAKDQQTLIGNLHTIKGNSGTLGANAIFILSTDADRMARVQDWDSLEKALNKLKKERKILEKYIIEETTFNP</sequence>
<accession>A0A5C7AUH8</accession>
<dbReference type="EMBL" id="VORW01000004">
    <property type="protein sequence ID" value="TXE12348.1"/>
    <property type="molecule type" value="Genomic_DNA"/>
</dbReference>
<dbReference type="RefSeq" id="WP_146917081.1">
    <property type="nucleotide sequence ID" value="NZ_VORW01000004.1"/>
</dbReference>
<evidence type="ECO:0000256" key="1">
    <source>
        <dbReference type="ARBA" id="ARBA00022553"/>
    </source>
</evidence>
<keyword evidence="1 3" id="KW-0597">Phosphoprotein</keyword>
<evidence type="ECO:0000313" key="6">
    <source>
        <dbReference type="EMBL" id="TXE12348.1"/>
    </source>
</evidence>
<dbReference type="OrthoDB" id="9796457at2"/>
<dbReference type="InterPro" id="IPR011006">
    <property type="entry name" value="CheY-like_superfamily"/>
</dbReference>
<dbReference type="Pfam" id="PF00072">
    <property type="entry name" value="Response_reg"/>
    <property type="match status" value="1"/>
</dbReference>
<dbReference type="PANTHER" id="PTHR43719">
    <property type="entry name" value="TWO-COMPONENT HISTIDINE KINASE"/>
    <property type="match status" value="1"/>
</dbReference>
<dbReference type="Pfam" id="PF01627">
    <property type="entry name" value="Hpt"/>
    <property type="match status" value="1"/>
</dbReference>
<feature type="domain" description="Response regulatory" evidence="4">
    <location>
        <begin position="5"/>
        <end position="119"/>
    </location>
</feature>
<gene>
    <name evidence="6" type="ORF">ESV85_09970</name>
</gene>
<dbReference type="PROSITE" id="PS50110">
    <property type="entry name" value="RESPONSE_REGULATORY"/>
    <property type="match status" value="1"/>
</dbReference>
<feature type="domain" description="HPt" evidence="5">
    <location>
        <begin position="148"/>
        <end position="237"/>
    </location>
</feature>
<organism evidence="6 7">
    <name type="scientific">Algoriphagus aquimarinus</name>
    <dbReference type="NCBI Taxonomy" id="237018"/>
    <lineage>
        <taxon>Bacteria</taxon>
        <taxon>Pseudomonadati</taxon>
        <taxon>Bacteroidota</taxon>
        <taxon>Cytophagia</taxon>
        <taxon>Cytophagales</taxon>
        <taxon>Cyclobacteriaceae</taxon>
        <taxon>Algoriphagus</taxon>
    </lineage>
</organism>
<reference evidence="6 7" key="1">
    <citation type="submission" date="2019-08" db="EMBL/GenBank/DDBJ databases">
        <title>Genomes sequence of Algoriphagus aquimarinus ACAM450.</title>
        <authorList>
            <person name="Bowman J.P."/>
        </authorList>
    </citation>
    <scope>NUCLEOTIDE SEQUENCE [LARGE SCALE GENOMIC DNA]</scope>
    <source>
        <strain evidence="6 7">ACAM 450</strain>
    </source>
</reference>
<dbReference type="GO" id="GO:0000160">
    <property type="term" value="P:phosphorelay signal transduction system"/>
    <property type="evidence" value="ECO:0007669"/>
    <property type="project" value="InterPro"/>
</dbReference>